<feature type="region of interest" description="Disordered" evidence="1">
    <location>
        <begin position="25"/>
        <end position="53"/>
    </location>
</feature>
<protein>
    <submittedName>
        <fullName evidence="2">Uncharacterized protein</fullName>
    </submittedName>
</protein>
<proteinExistence type="predicted"/>
<keyword evidence="3" id="KW-1185">Reference proteome</keyword>
<organism evidence="2 3">
    <name type="scientific">Coptis chinensis</name>
    <dbReference type="NCBI Taxonomy" id="261450"/>
    <lineage>
        <taxon>Eukaryota</taxon>
        <taxon>Viridiplantae</taxon>
        <taxon>Streptophyta</taxon>
        <taxon>Embryophyta</taxon>
        <taxon>Tracheophyta</taxon>
        <taxon>Spermatophyta</taxon>
        <taxon>Magnoliopsida</taxon>
        <taxon>Ranunculales</taxon>
        <taxon>Ranunculaceae</taxon>
        <taxon>Coptidoideae</taxon>
        <taxon>Coptis</taxon>
    </lineage>
</organism>
<evidence type="ECO:0000256" key="1">
    <source>
        <dbReference type="SAM" id="MobiDB-lite"/>
    </source>
</evidence>
<dbReference type="EMBL" id="JADFTS010000007">
    <property type="protein sequence ID" value="KAF9595524.1"/>
    <property type="molecule type" value="Genomic_DNA"/>
</dbReference>
<dbReference type="Proteomes" id="UP000631114">
    <property type="component" value="Unassembled WGS sequence"/>
</dbReference>
<sequence length="71" mass="8324">MSIGGRQRRIDPLYRGRKIGAIKTQPDRSCRTGGGKRRGTGRATDLRHTEADRTSKQWRWKNRRMGGWWKL</sequence>
<evidence type="ECO:0000313" key="3">
    <source>
        <dbReference type="Proteomes" id="UP000631114"/>
    </source>
</evidence>
<name>A0A835LL39_9MAGN</name>
<accession>A0A835LL39</accession>
<comment type="caution">
    <text evidence="2">The sequence shown here is derived from an EMBL/GenBank/DDBJ whole genome shotgun (WGS) entry which is preliminary data.</text>
</comment>
<reference evidence="2 3" key="1">
    <citation type="submission" date="2020-10" db="EMBL/GenBank/DDBJ databases">
        <title>The Coptis chinensis genome and diversification of protoberbering-type alkaloids.</title>
        <authorList>
            <person name="Wang B."/>
            <person name="Shu S."/>
            <person name="Song C."/>
            <person name="Liu Y."/>
        </authorList>
    </citation>
    <scope>NUCLEOTIDE SEQUENCE [LARGE SCALE GENOMIC DNA]</scope>
    <source>
        <strain evidence="2">HL-2020</strain>
        <tissue evidence="2">Leaf</tissue>
    </source>
</reference>
<feature type="compositionally biased region" description="Basic and acidic residues" evidence="1">
    <location>
        <begin position="44"/>
        <end position="53"/>
    </location>
</feature>
<gene>
    <name evidence="2" type="ORF">IFM89_000612</name>
</gene>
<dbReference type="AlphaFoldDB" id="A0A835LL39"/>
<evidence type="ECO:0000313" key="2">
    <source>
        <dbReference type="EMBL" id="KAF9595524.1"/>
    </source>
</evidence>